<dbReference type="PANTHER" id="PTHR43630">
    <property type="entry name" value="POLY-BETA-1,6-N-ACETYL-D-GLUCOSAMINE SYNTHASE"/>
    <property type="match status" value="1"/>
</dbReference>
<proteinExistence type="predicted"/>
<dbReference type="InterPro" id="IPR029044">
    <property type="entry name" value="Nucleotide-diphossugar_trans"/>
</dbReference>
<dbReference type="SUPFAM" id="SSF53448">
    <property type="entry name" value="Nucleotide-diphospho-sugar transferases"/>
    <property type="match status" value="1"/>
</dbReference>
<feature type="domain" description="Glycosyltransferase 2-like" evidence="1">
    <location>
        <begin position="9"/>
        <end position="100"/>
    </location>
</feature>
<dbReference type="InterPro" id="IPR019734">
    <property type="entry name" value="TPR_rpt"/>
</dbReference>
<dbReference type="PROSITE" id="PS50005">
    <property type="entry name" value="TPR"/>
    <property type="match status" value="3"/>
</dbReference>
<dbReference type="Gene3D" id="1.25.40.10">
    <property type="entry name" value="Tetratricopeptide repeat domain"/>
    <property type="match status" value="2"/>
</dbReference>
<dbReference type="SUPFAM" id="SSF48452">
    <property type="entry name" value="TPR-like"/>
    <property type="match status" value="1"/>
</dbReference>
<dbReference type="AlphaFoldDB" id="A0A485LWI6"/>
<dbReference type="InterPro" id="IPR011990">
    <property type="entry name" value="TPR-like_helical_dom_sf"/>
</dbReference>
<dbReference type="Pfam" id="PF13432">
    <property type="entry name" value="TPR_16"/>
    <property type="match status" value="3"/>
</dbReference>
<evidence type="ECO:0000313" key="2">
    <source>
        <dbReference type="EMBL" id="VFU12775.1"/>
    </source>
</evidence>
<dbReference type="PANTHER" id="PTHR43630:SF2">
    <property type="entry name" value="GLYCOSYLTRANSFERASE"/>
    <property type="match status" value="1"/>
</dbReference>
<dbReference type="EMBL" id="CAADRM010000055">
    <property type="protein sequence ID" value="VFU12775.1"/>
    <property type="molecule type" value="Genomic_DNA"/>
</dbReference>
<gene>
    <name evidence="2" type="ORF">SCFA_1480003</name>
</gene>
<dbReference type="CDD" id="cd02511">
    <property type="entry name" value="Beta4Glucosyltransferase"/>
    <property type="match status" value="1"/>
</dbReference>
<evidence type="ECO:0000259" key="1">
    <source>
        <dbReference type="Pfam" id="PF00535"/>
    </source>
</evidence>
<protein>
    <recommendedName>
        <fullName evidence="1">Glycosyltransferase 2-like domain-containing protein</fullName>
    </recommendedName>
</protein>
<dbReference type="Gene3D" id="3.90.550.10">
    <property type="entry name" value="Spore Coat Polysaccharide Biosynthesis Protein SpsA, Chain A"/>
    <property type="match status" value="1"/>
</dbReference>
<reference evidence="2" key="1">
    <citation type="submission" date="2019-03" db="EMBL/GenBank/DDBJ databases">
        <authorList>
            <person name="Hao L."/>
        </authorList>
    </citation>
    <scope>NUCLEOTIDE SEQUENCE</scope>
</reference>
<dbReference type="InterPro" id="IPR001173">
    <property type="entry name" value="Glyco_trans_2-like"/>
</dbReference>
<dbReference type="Pfam" id="PF00535">
    <property type="entry name" value="Glycos_transf_2"/>
    <property type="match status" value="1"/>
</dbReference>
<name>A0A485LWI6_9ZZZZ</name>
<accession>A0A485LWI6</accession>
<dbReference type="SMART" id="SM00028">
    <property type="entry name" value="TPR"/>
    <property type="match status" value="7"/>
</dbReference>
<organism evidence="2">
    <name type="scientific">anaerobic digester metagenome</name>
    <dbReference type="NCBI Taxonomy" id="1263854"/>
    <lineage>
        <taxon>unclassified sequences</taxon>
        <taxon>metagenomes</taxon>
        <taxon>ecological metagenomes</taxon>
    </lineage>
</organism>
<sequence>MKNQTLGAVMIVKNEEERLGDILSDIRNVVDEICIVDTGSSDGTIALAESFGARIERFPWCNDFSAARNHSLACAKSDYLLWLDADDRIDEGSVKALLKLKTRLRPEKDRAYTLKILGRSKDMPDTLSYQTRIIPNREGVLFEGRVHEQILPSLKRTGVTIEPVDITIMHTGYHDPGTRRAKARRNLDILADELRAGKDTASQHFFMAMACIGLEDYALCLEHLKQARKKRTDEDWLHFSYTISTECLLRLGQTDEALREITEGIGLFGDSPLLHYYLGQVYTKTARFVEAAEVFKKAASLPERIDSYPAPPDLKTAVLIQYGTALEKAGKTDEAIGVYTRALKSGSGHKSLYQALGMALLQTGRIDEALNHLDKARSLSKSVDTTLWLSLARIYRHLKRHDRARDLYLDILNEVPDHLLALTGIADASVELDDIEAFLNALERLMIVLDIPVPEAVIESLGECSDLCMQVADRLKRKDEPTAAMRLAETALRLDPSNSRAHLFLADLFAEQGEIARMLARLETALKCGAGSQEVLTRIALARQALGMT</sequence>